<keyword evidence="2" id="KW-0732">Signal</keyword>
<accession>A0A2S6N4C9</accession>
<gene>
    <name evidence="3" type="ORF">CCR94_15240</name>
</gene>
<dbReference type="AlphaFoldDB" id="A0A2S6N4C9"/>
<evidence type="ECO:0000313" key="3">
    <source>
        <dbReference type="EMBL" id="PPQ29460.1"/>
    </source>
</evidence>
<name>A0A2S6N4C9_9HYPH</name>
<evidence type="ECO:0000313" key="4">
    <source>
        <dbReference type="Proteomes" id="UP000239089"/>
    </source>
</evidence>
<feature type="signal peptide" evidence="2">
    <location>
        <begin position="1"/>
        <end position="19"/>
    </location>
</feature>
<evidence type="ECO:0000256" key="1">
    <source>
        <dbReference type="SAM" id="MobiDB-lite"/>
    </source>
</evidence>
<feature type="compositionally biased region" description="Basic residues" evidence="1">
    <location>
        <begin position="69"/>
        <end position="83"/>
    </location>
</feature>
<comment type="caution">
    <text evidence="3">The sequence shown here is derived from an EMBL/GenBank/DDBJ whole genome shotgun (WGS) entry which is preliminary data.</text>
</comment>
<dbReference type="Proteomes" id="UP000239089">
    <property type="component" value="Unassembled WGS sequence"/>
</dbReference>
<feature type="chain" id="PRO_5043579476" description="YMGG-like Gly-zipper domain-containing protein" evidence="2">
    <location>
        <begin position="20"/>
        <end position="83"/>
    </location>
</feature>
<dbReference type="RefSeq" id="WP_104508716.1">
    <property type="nucleotide sequence ID" value="NZ_JACIGC010000025.1"/>
</dbReference>
<proteinExistence type="predicted"/>
<evidence type="ECO:0000256" key="2">
    <source>
        <dbReference type="SAM" id="SignalP"/>
    </source>
</evidence>
<keyword evidence="4" id="KW-1185">Reference proteome</keyword>
<organism evidence="3 4">
    <name type="scientific">Rhodoblastus sphagnicola</name>
    <dbReference type="NCBI Taxonomy" id="333368"/>
    <lineage>
        <taxon>Bacteria</taxon>
        <taxon>Pseudomonadati</taxon>
        <taxon>Pseudomonadota</taxon>
        <taxon>Alphaproteobacteria</taxon>
        <taxon>Hyphomicrobiales</taxon>
        <taxon>Rhodoblastaceae</taxon>
        <taxon>Rhodoblastus</taxon>
    </lineage>
</organism>
<sequence>MKTSIGKLLLAGLATLSLAACSTTGERLGGAGAGMVVGGAVAGPVGAVAGGVAGAIEGPSVSNAMGIPHRGRHHRHHRHHHYG</sequence>
<feature type="region of interest" description="Disordered" evidence="1">
    <location>
        <begin position="63"/>
        <end position="83"/>
    </location>
</feature>
<evidence type="ECO:0008006" key="5">
    <source>
        <dbReference type="Google" id="ProtNLM"/>
    </source>
</evidence>
<protein>
    <recommendedName>
        <fullName evidence="5">YMGG-like Gly-zipper domain-containing protein</fullName>
    </recommendedName>
</protein>
<dbReference type="EMBL" id="NHSJ01000092">
    <property type="protein sequence ID" value="PPQ29460.1"/>
    <property type="molecule type" value="Genomic_DNA"/>
</dbReference>
<reference evidence="3 4" key="1">
    <citation type="journal article" date="2018" name="Arch. Microbiol.">
        <title>New insights into the metabolic potential of the phototrophic purple bacterium Rhodopila globiformis DSM 161(T) from its draft genome sequence and evidence for a vanadium-dependent nitrogenase.</title>
        <authorList>
            <person name="Imhoff J.F."/>
            <person name="Rahn T."/>
            <person name="Kunzel S."/>
            <person name="Neulinger S.C."/>
        </authorList>
    </citation>
    <scope>NUCLEOTIDE SEQUENCE [LARGE SCALE GENOMIC DNA]</scope>
    <source>
        <strain evidence="3 4">DSM 16996</strain>
    </source>
</reference>
<dbReference type="PROSITE" id="PS51257">
    <property type="entry name" value="PROKAR_LIPOPROTEIN"/>
    <property type="match status" value="1"/>
</dbReference>